<dbReference type="GO" id="GO:0022625">
    <property type="term" value="C:cytosolic large ribosomal subunit"/>
    <property type="evidence" value="ECO:0007669"/>
    <property type="project" value="TreeGrafter"/>
</dbReference>
<evidence type="ECO:0000256" key="5">
    <source>
        <dbReference type="HAMAP-Rule" id="MF_01334"/>
    </source>
</evidence>
<keyword evidence="3 5" id="KW-0689">Ribosomal protein</keyword>
<dbReference type="InterPro" id="IPR001021">
    <property type="entry name" value="Ribosomal_bL25_long"/>
</dbReference>
<keyword evidence="2 5" id="KW-0694">RNA-binding</keyword>
<dbReference type="Gene3D" id="2.170.120.20">
    <property type="entry name" value="Ribosomal protein L25, beta domain"/>
    <property type="match status" value="1"/>
</dbReference>
<dbReference type="InterPro" id="IPR020056">
    <property type="entry name" value="Rbsml_bL25/Gln-tRNA_synth_N"/>
</dbReference>
<dbReference type="PANTHER" id="PTHR33284:SF1">
    <property type="entry name" value="RIBOSOMAL PROTEIN L25_GLN-TRNA SYNTHETASE, ANTI-CODON-BINDING DOMAIN-CONTAINING PROTEIN"/>
    <property type="match status" value="1"/>
</dbReference>
<sequence length="255" mass="28047">MFTICLSPSCSQRILPFMFNDSTFREMLNIEKLVIHIQEGGGCMSNILAAKERTDSKHSNLRNLRESGEIPAIVYGNKNDSTAISVNNIELQKTIKEIGRNGIISLDLEGKSYKVMLSDYQKDPLKNSIYHADFLIVDMSAQLQAQVRINLVGVCKGVKDGGVLQQSLHEVTVTAKPNDIPDSIDVDVTELQVGDTIYISDIQTNKQVTIGHDGEEVVASVLAPRQEEEISTGEQQDGGIPENEEGRETKASPES</sequence>
<dbReference type="GO" id="GO:0008097">
    <property type="term" value="F:5S rRNA binding"/>
    <property type="evidence" value="ECO:0007669"/>
    <property type="project" value="InterPro"/>
</dbReference>
<evidence type="ECO:0000256" key="2">
    <source>
        <dbReference type="ARBA" id="ARBA00022884"/>
    </source>
</evidence>
<dbReference type="InterPro" id="IPR037121">
    <property type="entry name" value="Ribosomal_bL25_C"/>
</dbReference>
<dbReference type="PANTHER" id="PTHR33284">
    <property type="entry name" value="RIBOSOMAL PROTEIN L25/GLN-TRNA SYNTHETASE, ANTI-CODON-BINDING DOMAIN-CONTAINING PROTEIN"/>
    <property type="match status" value="1"/>
</dbReference>
<comment type="subunit">
    <text evidence="5">Part of the 50S ribosomal subunit; part of the 5S rRNA/L5/L18/L25 subcomplex. Contacts the 5S rRNA. Binds to the 5S rRNA independently of L5 and L18.</text>
</comment>
<dbReference type="Gene3D" id="2.40.240.10">
    <property type="entry name" value="Ribosomal Protein L25, Chain P"/>
    <property type="match status" value="1"/>
</dbReference>
<evidence type="ECO:0000313" key="10">
    <source>
        <dbReference type="Proteomes" id="UP000182110"/>
    </source>
</evidence>
<feature type="region of interest" description="Disordered" evidence="6">
    <location>
        <begin position="222"/>
        <end position="255"/>
    </location>
</feature>
<proteinExistence type="inferred from homology"/>
<dbReference type="NCBIfam" id="TIGR00731">
    <property type="entry name" value="bL25_bact_ctc"/>
    <property type="match status" value="1"/>
</dbReference>
<evidence type="ECO:0000313" key="9">
    <source>
        <dbReference type="EMBL" id="CEG24605.1"/>
    </source>
</evidence>
<feature type="domain" description="Large ribosomal subunit protein bL25 beta" evidence="8">
    <location>
        <begin position="143"/>
        <end position="225"/>
    </location>
</feature>
<organism evidence="9 10">
    <name type="scientific">Peribacillus simplex</name>
    <dbReference type="NCBI Taxonomy" id="1478"/>
    <lineage>
        <taxon>Bacteria</taxon>
        <taxon>Bacillati</taxon>
        <taxon>Bacillota</taxon>
        <taxon>Bacilli</taxon>
        <taxon>Bacillales</taxon>
        <taxon>Bacillaceae</taxon>
        <taxon>Peribacillus</taxon>
    </lineage>
</organism>
<keyword evidence="10" id="KW-1185">Reference proteome</keyword>
<comment type="caution">
    <text evidence="9">The sequence shown here is derived from an EMBL/GenBank/DDBJ whole genome shotgun (WGS) entry which is preliminary data.</text>
</comment>
<keyword evidence="4 5" id="KW-0687">Ribonucleoprotein</keyword>
<evidence type="ECO:0000259" key="7">
    <source>
        <dbReference type="Pfam" id="PF01386"/>
    </source>
</evidence>
<evidence type="ECO:0000256" key="6">
    <source>
        <dbReference type="SAM" id="MobiDB-lite"/>
    </source>
</evidence>
<dbReference type="Pfam" id="PF01386">
    <property type="entry name" value="Ribosomal_L25p"/>
    <property type="match status" value="1"/>
</dbReference>
<evidence type="ECO:0000256" key="4">
    <source>
        <dbReference type="ARBA" id="ARBA00023274"/>
    </source>
</evidence>
<name>A0AAN2PB30_9BACI</name>
<gene>
    <name evidence="5" type="primary">rplY</name>
    <name evidence="5" type="synonym">ctc</name>
    <name evidence="9" type="ORF">BN1180_05425</name>
</gene>
<dbReference type="InterPro" id="IPR011035">
    <property type="entry name" value="Ribosomal_bL25/Gln-tRNA_synth"/>
</dbReference>
<comment type="function">
    <text evidence="5">This is one of the proteins that binds to the 5S RNA in the ribosome where it forms part of the central protuberance.</text>
</comment>
<evidence type="ECO:0000256" key="3">
    <source>
        <dbReference type="ARBA" id="ARBA00022980"/>
    </source>
</evidence>
<evidence type="ECO:0000259" key="8">
    <source>
        <dbReference type="Pfam" id="PF14693"/>
    </source>
</evidence>
<keyword evidence="1 5" id="KW-0699">rRNA-binding</keyword>
<dbReference type="GO" id="GO:0006412">
    <property type="term" value="P:translation"/>
    <property type="evidence" value="ECO:0007669"/>
    <property type="project" value="UniProtKB-UniRule"/>
</dbReference>
<dbReference type="Pfam" id="PF14693">
    <property type="entry name" value="Ribosomal_TL5_C"/>
    <property type="match status" value="1"/>
</dbReference>
<evidence type="ECO:0000256" key="1">
    <source>
        <dbReference type="ARBA" id="ARBA00022730"/>
    </source>
</evidence>
<dbReference type="EMBL" id="CCXW01000002">
    <property type="protein sequence ID" value="CEG24605.1"/>
    <property type="molecule type" value="Genomic_DNA"/>
</dbReference>
<dbReference type="AlphaFoldDB" id="A0AAN2PB30"/>
<dbReference type="Proteomes" id="UP000182110">
    <property type="component" value="Unassembled WGS sequence"/>
</dbReference>
<dbReference type="InterPro" id="IPR020057">
    <property type="entry name" value="Ribosomal_bL25_b-dom"/>
</dbReference>
<dbReference type="InterPro" id="IPR029751">
    <property type="entry name" value="Ribosomal_L25_dom"/>
</dbReference>
<protein>
    <recommendedName>
        <fullName evidence="5">Large ribosomal subunit protein bL25</fullName>
    </recommendedName>
    <alternativeName>
        <fullName evidence="5">General stress protein CTC</fullName>
    </alternativeName>
</protein>
<comment type="similarity">
    <text evidence="5">Belongs to the bacterial ribosomal protein bL25 family. CTC subfamily.</text>
</comment>
<accession>A0AAN2PB30</accession>
<dbReference type="HAMAP" id="MF_01334">
    <property type="entry name" value="Ribosomal_bL25_CTC"/>
    <property type="match status" value="1"/>
</dbReference>
<reference evidence="9 10" key="1">
    <citation type="journal article" date="2014" name="Genome Announc.">
        <title>Genome Sequence of Bacillus simplex Strain P558, Isolated from a Human Fecal Sample.</title>
        <authorList>
            <person name="Croce O."/>
            <person name="Hugon P."/>
            <person name="Lagier J.C."/>
            <person name="Bibi F."/>
            <person name="Robert C."/>
            <person name="Azhar E.I."/>
            <person name="Raoult D."/>
            <person name="Fournier P.E."/>
        </authorList>
    </citation>
    <scope>NUCLEOTIDE SEQUENCE [LARGE SCALE GENOMIC DNA]</scope>
    <source>
        <strain evidence="9 10">P558</strain>
    </source>
</reference>
<dbReference type="InterPro" id="IPR020930">
    <property type="entry name" value="Ribosomal_uL5_bac-type"/>
</dbReference>
<dbReference type="GO" id="GO:0003735">
    <property type="term" value="F:structural constituent of ribosome"/>
    <property type="evidence" value="ECO:0007669"/>
    <property type="project" value="InterPro"/>
</dbReference>
<dbReference type="CDD" id="cd00495">
    <property type="entry name" value="Ribosomal_L25_TL5_CTC"/>
    <property type="match status" value="1"/>
</dbReference>
<feature type="domain" description="Large ribosomal subunit protein bL25 L25" evidence="7">
    <location>
        <begin position="48"/>
        <end position="134"/>
    </location>
</feature>
<dbReference type="NCBIfam" id="NF004133">
    <property type="entry name" value="PRK05618.2-4"/>
    <property type="match status" value="1"/>
</dbReference>
<dbReference type="SUPFAM" id="SSF50715">
    <property type="entry name" value="Ribosomal protein L25-like"/>
    <property type="match status" value="1"/>
</dbReference>
<feature type="compositionally biased region" description="Basic and acidic residues" evidence="6">
    <location>
        <begin position="244"/>
        <end position="255"/>
    </location>
</feature>